<dbReference type="Proteomes" id="UP000613512">
    <property type="component" value="Unassembled WGS sequence"/>
</dbReference>
<reference evidence="1" key="2">
    <citation type="submission" date="2020-09" db="EMBL/GenBank/DDBJ databases">
        <authorList>
            <person name="Sun Q."/>
            <person name="Zhou Y."/>
        </authorList>
    </citation>
    <scope>NUCLEOTIDE SEQUENCE</scope>
    <source>
        <strain evidence="1">CGMCC 1.12408</strain>
    </source>
</reference>
<reference evidence="1" key="1">
    <citation type="journal article" date="2014" name="Int. J. Syst. Evol. Microbiol.">
        <title>Complete genome sequence of Corynebacterium casei LMG S-19264T (=DSM 44701T), isolated from a smear-ripened cheese.</title>
        <authorList>
            <consortium name="US DOE Joint Genome Institute (JGI-PGF)"/>
            <person name="Walter F."/>
            <person name="Albersmeier A."/>
            <person name="Kalinowski J."/>
            <person name="Ruckert C."/>
        </authorList>
    </citation>
    <scope>NUCLEOTIDE SEQUENCE</scope>
    <source>
        <strain evidence="1">CGMCC 1.12408</strain>
    </source>
</reference>
<evidence type="ECO:0000313" key="2">
    <source>
        <dbReference type="Proteomes" id="UP000613512"/>
    </source>
</evidence>
<proteinExistence type="predicted"/>
<accession>A0A916SB26</accession>
<protein>
    <submittedName>
        <fullName evidence="1">Uncharacterized protein</fullName>
    </submittedName>
</protein>
<dbReference type="EMBL" id="BMEY01000030">
    <property type="protein sequence ID" value="GGA91614.1"/>
    <property type="molecule type" value="Genomic_DNA"/>
</dbReference>
<dbReference type="RefSeq" id="WP_188386223.1">
    <property type="nucleotide sequence ID" value="NZ_BMEY01000030.1"/>
</dbReference>
<keyword evidence="2" id="KW-1185">Reference proteome</keyword>
<name>A0A916SB26_9BACI</name>
<evidence type="ECO:0000313" key="1">
    <source>
        <dbReference type="EMBL" id="GGA91614.1"/>
    </source>
</evidence>
<organism evidence="1 2">
    <name type="scientific">Ornithinibacillus halotolerans</name>
    <dbReference type="NCBI Taxonomy" id="1274357"/>
    <lineage>
        <taxon>Bacteria</taxon>
        <taxon>Bacillati</taxon>
        <taxon>Bacillota</taxon>
        <taxon>Bacilli</taxon>
        <taxon>Bacillales</taxon>
        <taxon>Bacillaceae</taxon>
        <taxon>Ornithinibacillus</taxon>
    </lineage>
</organism>
<comment type="caution">
    <text evidence="1">The sequence shown here is derived from an EMBL/GenBank/DDBJ whole genome shotgun (WGS) entry which is preliminary data.</text>
</comment>
<gene>
    <name evidence="1" type="ORF">GCM10008025_37640</name>
</gene>
<dbReference type="AlphaFoldDB" id="A0A916SB26"/>
<sequence>MQHDFDRIHCPHCRKMYRMSDLVYLDENYTIVHQKCYSPYVIFMVIDRGTYREILDRHESFHELIPKKGTI</sequence>